<feature type="domain" description="U-box" evidence="4">
    <location>
        <begin position="956"/>
        <end position="1005"/>
    </location>
</feature>
<feature type="region of interest" description="Disordered" evidence="2">
    <location>
        <begin position="290"/>
        <end position="490"/>
    </location>
</feature>
<comment type="caution">
    <text evidence="5">The sequence shown here is derived from an EMBL/GenBank/DDBJ whole genome shotgun (WGS) entry which is preliminary data.</text>
</comment>
<feature type="region of interest" description="Disordered" evidence="2">
    <location>
        <begin position="736"/>
        <end position="755"/>
    </location>
</feature>
<dbReference type="GO" id="GO:0016567">
    <property type="term" value="P:protein ubiquitination"/>
    <property type="evidence" value="ECO:0007669"/>
    <property type="project" value="UniProtKB-UniPathway"/>
</dbReference>
<accession>A0A176WDM0</accession>
<gene>
    <name evidence="5" type="ORF">AXG93_1962s1470</name>
</gene>
<dbReference type="PANTHER" id="PTHR46573">
    <property type="entry name" value="WD REPEAT, SAM AND U-BOX DOMAIN-CONTAINING PROTEIN 1"/>
    <property type="match status" value="1"/>
</dbReference>
<keyword evidence="6" id="KW-1185">Reference proteome</keyword>
<evidence type="ECO:0000256" key="1">
    <source>
        <dbReference type="ARBA" id="ARBA00004906"/>
    </source>
</evidence>
<feature type="signal peptide" evidence="3">
    <location>
        <begin position="1"/>
        <end position="16"/>
    </location>
</feature>
<feature type="compositionally biased region" description="Basic and acidic residues" evidence="2">
    <location>
        <begin position="684"/>
        <end position="697"/>
    </location>
</feature>
<dbReference type="SMART" id="SM00504">
    <property type="entry name" value="Ubox"/>
    <property type="match status" value="1"/>
</dbReference>
<keyword evidence="3" id="KW-0732">Signal</keyword>
<feature type="compositionally biased region" description="Polar residues" evidence="2">
    <location>
        <begin position="531"/>
        <end position="552"/>
    </location>
</feature>
<feature type="chain" id="PRO_5008052490" description="U-box domain-containing protein" evidence="3">
    <location>
        <begin position="17"/>
        <end position="1103"/>
    </location>
</feature>
<feature type="compositionally biased region" description="Basic and acidic residues" evidence="2">
    <location>
        <begin position="324"/>
        <end position="441"/>
    </location>
</feature>
<dbReference type="InterPro" id="IPR003613">
    <property type="entry name" value="Ubox_domain"/>
</dbReference>
<dbReference type="UniPathway" id="UPA00143"/>
<dbReference type="InterPro" id="IPR013083">
    <property type="entry name" value="Znf_RING/FYVE/PHD"/>
</dbReference>
<dbReference type="PROSITE" id="PS51698">
    <property type="entry name" value="U_BOX"/>
    <property type="match status" value="1"/>
</dbReference>
<evidence type="ECO:0000256" key="2">
    <source>
        <dbReference type="SAM" id="MobiDB-lite"/>
    </source>
</evidence>
<dbReference type="Pfam" id="PF04564">
    <property type="entry name" value="U-box"/>
    <property type="match status" value="1"/>
</dbReference>
<dbReference type="Gene3D" id="3.30.40.10">
    <property type="entry name" value="Zinc/RING finger domain, C3HC4 (zinc finger)"/>
    <property type="match status" value="1"/>
</dbReference>
<comment type="pathway">
    <text evidence="1">Protein modification; protein ubiquitination.</text>
</comment>
<dbReference type="SUPFAM" id="SSF57850">
    <property type="entry name" value="RING/U-box"/>
    <property type="match status" value="1"/>
</dbReference>
<sequence length="1103" mass="118253">MLPWLIIPLIILWALSQLLPPGFRFEVTSPRLACVGVLLISLGWYELAMPRLSMWRARRSALLRERRRIEAQEAAKWRKEATRRCRNCLSAYRDQTPGGGRFMCTFCGHVSKRPVLDVPGASAGVGITGGMAPGGPLGAIQPTNGAGSVPGGIFGSRSSRGWGGRGWPERGGWVSGGRGWTGNKAWAGAPAGVGWGSANGSWGATNWPGRSWAGAAYWGGGAGGPTGGGVGVGAGTWAGNGYGGGIFAGESCVAGEAHQGGLFFALYKGFSFVFFCLRWVWRKLWRGERPGEDGSVNGGRRGGQRKGDEGGVSQGSRGDKARRKAEEKRQARLEREQLEAEERRQREEVARLVEERRRQPDEKLEAEKENEREAAAERERELRRERDAEKRRLEKVKEKDKELAKEKSRDTDSEDSKKKKEKDHPDKKSDGEKRVEVEKKPSSVPNGEVKKPSKSSRGGGVELGCKGNDLPVKAGPGVCGKSGSTRYLGPVKGTGVSSLKNGVAHQNNTSFWGKGLTGGLHPGSKAPKAASLSNSNQPAGSSASGISNGKLTDSSYSPWNRMPWTKVWGKSSQCPNESSVAPLSGPSSLSARPDVVNQTGGKPHMNGSSGSSVSDLPHSTESVVMSENFGNEGVLTASPRFAVSVVSAGFAWVDAKQQAPVSSQSWQRLFSNNNAPSPPSSLETHQEPKQPVEHTKSSVDTPSAPLESHTTLIFGHGLQGSIITQPSCVVAPVGPPVHSSAPSTVPTSSPSVTSSVASSVFTPAHGTLSSKMSVLPPLVAPTPIGKPLQVPVHTPVSGPLHMPAPIQVPVPITSQSQTHVPQDQLPQLLEPWGQPPLSLDDPNEVQSTGDKWQMWDTPQLDQRQLPSLAEPLPWNYLGNSFMNSQKDSLRTLSHSLEPENQLPASLFSPHQHVGVGCSSGEFLTPLPVGNSQSLWSDNSAFESALRIWADSESLQRVPPEFVDCITQEVMQDPVITADGHSYERAAIERWLQTHDTSPITGEVLPPPPGGYGSGVDKTLRPNHILRGQIIEYRENMARQIARGPVQESTRDNSWSTVGGLGLGNSAWSTMPNTERPHIGSIYTTPGAQSVWSYNGPLNSVLPL</sequence>
<evidence type="ECO:0000313" key="5">
    <source>
        <dbReference type="EMBL" id="OAE31290.1"/>
    </source>
</evidence>
<dbReference type="AlphaFoldDB" id="A0A176WDM0"/>
<dbReference type="EMBL" id="LVLJ01001129">
    <property type="protein sequence ID" value="OAE31290.1"/>
    <property type="molecule type" value="Genomic_DNA"/>
</dbReference>
<dbReference type="PANTHER" id="PTHR46573:SF1">
    <property type="entry name" value="WD REPEAT, SAM AND U-BOX DOMAIN-CONTAINING PROTEIN 1"/>
    <property type="match status" value="1"/>
</dbReference>
<proteinExistence type="predicted"/>
<reference evidence="5" key="1">
    <citation type="submission" date="2016-03" db="EMBL/GenBank/DDBJ databases">
        <title>Mechanisms controlling the formation of the plant cell surface in tip-growing cells are functionally conserved among land plants.</title>
        <authorList>
            <person name="Honkanen S."/>
            <person name="Jones V.A."/>
            <person name="Morieri G."/>
            <person name="Champion C."/>
            <person name="Hetherington A.J."/>
            <person name="Kelly S."/>
            <person name="Saint-Marcoux D."/>
            <person name="Proust H."/>
            <person name="Prescott H."/>
            <person name="Dolan L."/>
        </authorList>
    </citation>
    <scope>NUCLEOTIDE SEQUENCE [LARGE SCALE GENOMIC DNA]</scope>
    <source>
        <tissue evidence="5">Whole gametophyte</tissue>
    </source>
</reference>
<dbReference type="GO" id="GO:0004842">
    <property type="term" value="F:ubiquitin-protein transferase activity"/>
    <property type="evidence" value="ECO:0007669"/>
    <property type="project" value="InterPro"/>
</dbReference>
<dbReference type="CDD" id="cd16655">
    <property type="entry name" value="RING-Ubox_WDSUB1-like"/>
    <property type="match status" value="1"/>
</dbReference>
<organism evidence="5 6">
    <name type="scientific">Marchantia polymorpha subsp. ruderalis</name>
    <dbReference type="NCBI Taxonomy" id="1480154"/>
    <lineage>
        <taxon>Eukaryota</taxon>
        <taxon>Viridiplantae</taxon>
        <taxon>Streptophyta</taxon>
        <taxon>Embryophyta</taxon>
        <taxon>Marchantiophyta</taxon>
        <taxon>Marchantiopsida</taxon>
        <taxon>Marchantiidae</taxon>
        <taxon>Marchantiales</taxon>
        <taxon>Marchantiaceae</taxon>
        <taxon>Marchantia</taxon>
    </lineage>
</organism>
<evidence type="ECO:0000256" key="3">
    <source>
        <dbReference type="SAM" id="SignalP"/>
    </source>
</evidence>
<evidence type="ECO:0000313" key="6">
    <source>
        <dbReference type="Proteomes" id="UP000077202"/>
    </source>
</evidence>
<feature type="region of interest" description="Disordered" evidence="2">
    <location>
        <begin position="513"/>
        <end position="552"/>
    </location>
</feature>
<protein>
    <recommendedName>
        <fullName evidence="4">U-box domain-containing protein</fullName>
    </recommendedName>
</protein>
<feature type="compositionally biased region" description="Low complexity" evidence="2">
    <location>
        <begin position="739"/>
        <end position="755"/>
    </location>
</feature>
<feature type="region of interest" description="Disordered" evidence="2">
    <location>
        <begin position="664"/>
        <end position="707"/>
    </location>
</feature>
<feature type="region of interest" description="Disordered" evidence="2">
    <location>
        <begin position="157"/>
        <end position="178"/>
    </location>
</feature>
<name>A0A176WDM0_MARPO</name>
<evidence type="ECO:0000259" key="4">
    <source>
        <dbReference type="PROSITE" id="PS51698"/>
    </source>
</evidence>
<dbReference type="InterPro" id="IPR052085">
    <property type="entry name" value="WD-SAM-U-box"/>
</dbReference>
<dbReference type="Proteomes" id="UP000077202">
    <property type="component" value="Unassembled WGS sequence"/>
</dbReference>
<feature type="region of interest" description="Disordered" evidence="2">
    <location>
        <begin position="570"/>
        <end position="619"/>
    </location>
</feature>